<proteinExistence type="predicted"/>
<organism evidence="1 2">
    <name type="scientific">Linum trigynum</name>
    <dbReference type="NCBI Taxonomy" id="586398"/>
    <lineage>
        <taxon>Eukaryota</taxon>
        <taxon>Viridiplantae</taxon>
        <taxon>Streptophyta</taxon>
        <taxon>Embryophyta</taxon>
        <taxon>Tracheophyta</taxon>
        <taxon>Spermatophyta</taxon>
        <taxon>Magnoliopsida</taxon>
        <taxon>eudicotyledons</taxon>
        <taxon>Gunneridae</taxon>
        <taxon>Pentapetalae</taxon>
        <taxon>rosids</taxon>
        <taxon>fabids</taxon>
        <taxon>Malpighiales</taxon>
        <taxon>Linaceae</taxon>
        <taxon>Linum</taxon>
    </lineage>
</organism>
<dbReference type="EMBL" id="OZ034822">
    <property type="protein sequence ID" value="CAL1412035.1"/>
    <property type="molecule type" value="Genomic_DNA"/>
</dbReference>
<name>A0AAV2GMS5_9ROSI</name>
<sequence length="80" mass="9210">MSSGLIGRRRDERWRVDKLHSQSGKTHNRAWWPCKQRCAIRVCTAVHDLFFVRDEFCEKLHGQALGLHGACNGHALPSRN</sequence>
<evidence type="ECO:0000313" key="1">
    <source>
        <dbReference type="EMBL" id="CAL1412035.1"/>
    </source>
</evidence>
<dbReference type="AlphaFoldDB" id="A0AAV2GMS5"/>
<accession>A0AAV2GMS5</accession>
<evidence type="ECO:0000313" key="2">
    <source>
        <dbReference type="Proteomes" id="UP001497516"/>
    </source>
</evidence>
<keyword evidence="2" id="KW-1185">Reference proteome</keyword>
<dbReference type="Proteomes" id="UP001497516">
    <property type="component" value="Chromosome 9"/>
</dbReference>
<protein>
    <submittedName>
        <fullName evidence="1">Uncharacterized protein</fullName>
    </submittedName>
</protein>
<reference evidence="1 2" key="1">
    <citation type="submission" date="2024-04" db="EMBL/GenBank/DDBJ databases">
        <authorList>
            <person name="Fracassetti M."/>
        </authorList>
    </citation>
    <scope>NUCLEOTIDE SEQUENCE [LARGE SCALE GENOMIC DNA]</scope>
</reference>
<gene>
    <name evidence="1" type="ORF">LTRI10_LOCUS51354</name>
</gene>